<comment type="similarity">
    <text evidence="1">Belongs to the phD/YefM antitoxin family.</text>
</comment>
<accession>A0A556C4M1</accession>
<evidence type="ECO:0000313" key="3">
    <source>
        <dbReference type="EMBL" id="TSI12419.1"/>
    </source>
</evidence>
<comment type="caution">
    <text evidence="3">The sequence shown here is derived from an EMBL/GenBank/DDBJ whole genome shotgun (WGS) entry which is preliminary data.</text>
</comment>
<organism evidence="3 4">
    <name type="scientific">Brevibacterium aurantiacum</name>
    <dbReference type="NCBI Taxonomy" id="273384"/>
    <lineage>
        <taxon>Bacteria</taxon>
        <taxon>Bacillati</taxon>
        <taxon>Actinomycetota</taxon>
        <taxon>Actinomycetes</taxon>
        <taxon>Micrococcales</taxon>
        <taxon>Brevibacteriaceae</taxon>
        <taxon>Brevibacterium</taxon>
    </lineage>
</organism>
<feature type="compositionally biased region" description="Polar residues" evidence="2">
    <location>
        <begin position="9"/>
        <end position="18"/>
    </location>
</feature>
<protein>
    <submittedName>
        <fullName evidence="3">Prevent-host-death protein</fullName>
    </submittedName>
</protein>
<dbReference type="Proteomes" id="UP000316406">
    <property type="component" value="Unassembled WGS sequence"/>
</dbReference>
<gene>
    <name evidence="3" type="ORF">FO013_19990</name>
</gene>
<dbReference type="SUPFAM" id="SSF143120">
    <property type="entry name" value="YefM-like"/>
    <property type="match status" value="1"/>
</dbReference>
<dbReference type="InterPro" id="IPR036165">
    <property type="entry name" value="YefM-like_sf"/>
</dbReference>
<sequence length="149" mass="16469">MKTEARPSFKSSELSRSSADVFAEASDHPVTVTRRDGENLTLMSEREDRARNELLEIAGQLIGAATMNDGNLTRFMTDHFPWMLAFSPQDQDECARDVLNAARASFSVGQSHLALSTLTSWRETAEAIAAGLGESPVEWLEDDEPVERP</sequence>
<keyword evidence="4" id="KW-1185">Reference proteome</keyword>
<dbReference type="OrthoDB" id="3378334at2"/>
<feature type="region of interest" description="Disordered" evidence="2">
    <location>
        <begin position="1"/>
        <end position="26"/>
    </location>
</feature>
<reference evidence="3 4" key="1">
    <citation type="submission" date="2019-07" db="EMBL/GenBank/DDBJ databases">
        <title>Draft genome sequence of Brevibacterium aurantiacum XU54 isolated from Xinjiang China.</title>
        <authorList>
            <person name="Xu X."/>
        </authorList>
    </citation>
    <scope>NUCLEOTIDE SEQUENCE [LARGE SCALE GENOMIC DNA]</scope>
    <source>
        <strain evidence="3 4">XU54</strain>
    </source>
</reference>
<proteinExistence type="inferred from homology"/>
<dbReference type="RefSeq" id="WP_143924321.1">
    <property type="nucleotide sequence ID" value="NZ_VLTK01000017.1"/>
</dbReference>
<evidence type="ECO:0000256" key="1">
    <source>
        <dbReference type="ARBA" id="ARBA00009981"/>
    </source>
</evidence>
<dbReference type="EMBL" id="VLTK01000017">
    <property type="protein sequence ID" value="TSI12419.1"/>
    <property type="molecule type" value="Genomic_DNA"/>
</dbReference>
<evidence type="ECO:0000256" key="2">
    <source>
        <dbReference type="SAM" id="MobiDB-lite"/>
    </source>
</evidence>
<dbReference type="AlphaFoldDB" id="A0A556C4M1"/>
<evidence type="ECO:0000313" key="4">
    <source>
        <dbReference type="Proteomes" id="UP000316406"/>
    </source>
</evidence>
<name>A0A556C4M1_BREAU</name>